<feature type="transmembrane region" description="Helical" evidence="1">
    <location>
        <begin position="20"/>
        <end position="43"/>
    </location>
</feature>
<evidence type="ECO:0000256" key="1">
    <source>
        <dbReference type="SAM" id="Phobius"/>
    </source>
</evidence>
<feature type="transmembrane region" description="Helical" evidence="1">
    <location>
        <begin position="95"/>
        <end position="114"/>
    </location>
</feature>
<evidence type="ECO:0000313" key="2">
    <source>
        <dbReference type="EMBL" id="RST77254.1"/>
    </source>
</evidence>
<reference evidence="2" key="1">
    <citation type="submission" date="2018-12" db="EMBL/GenBank/DDBJ databases">
        <authorList>
            <person name="Sun L."/>
            <person name="Chen Z."/>
        </authorList>
    </citation>
    <scope>NUCLEOTIDE SEQUENCE [LARGE SCALE GENOMIC DNA]</scope>
    <source>
        <strain evidence="2">3-2-2</strain>
    </source>
</reference>
<protein>
    <submittedName>
        <fullName evidence="2">Uncharacterized protein</fullName>
    </submittedName>
</protein>
<keyword evidence="1" id="KW-1133">Transmembrane helix</keyword>
<organism evidence="2 3">
    <name type="scientific">Siminovitchia acidinfaciens</name>
    <dbReference type="NCBI Taxonomy" id="2321395"/>
    <lineage>
        <taxon>Bacteria</taxon>
        <taxon>Bacillati</taxon>
        <taxon>Bacillota</taxon>
        <taxon>Bacilli</taxon>
        <taxon>Bacillales</taxon>
        <taxon>Bacillaceae</taxon>
        <taxon>Siminovitchia</taxon>
    </lineage>
</organism>
<proteinExistence type="predicted"/>
<dbReference type="EMBL" id="QYTV02000001">
    <property type="protein sequence ID" value="RST77254.1"/>
    <property type="molecule type" value="Genomic_DNA"/>
</dbReference>
<dbReference type="AlphaFoldDB" id="A0A429Y7G9"/>
<comment type="caution">
    <text evidence="2">The sequence shown here is derived from an EMBL/GenBank/DDBJ whole genome shotgun (WGS) entry which is preliminary data.</text>
</comment>
<name>A0A429Y7G9_9BACI</name>
<keyword evidence="1" id="KW-0472">Membrane</keyword>
<dbReference type="Proteomes" id="UP000287156">
    <property type="component" value="Unassembled WGS sequence"/>
</dbReference>
<keyword evidence="1" id="KW-0812">Transmembrane</keyword>
<accession>A0A429Y7G9</accession>
<keyword evidence="3" id="KW-1185">Reference proteome</keyword>
<dbReference type="OrthoDB" id="2967278at2"/>
<feature type="transmembrane region" description="Helical" evidence="1">
    <location>
        <begin position="55"/>
        <end position="83"/>
    </location>
</feature>
<evidence type="ECO:0000313" key="3">
    <source>
        <dbReference type="Proteomes" id="UP000287156"/>
    </source>
</evidence>
<gene>
    <name evidence="2" type="ORF">D4T97_001795</name>
</gene>
<sequence length="203" mass="23512">MKERSRKLNNKQNNKRLRIIFRFLIIASVMVMIGSTCILLNGFVTNLYTAFVLDFIGTFFLFTALLTICSFFLYSIFVITVFNPQRIKKSSVIKFALGGIFTAILTILLLFFGITEAKKSTQGMKDYANGKWEVEDLLVMDVYRGSRHHKGRLIRPSEMVLIETSKGEMTLFFEDFRIYVGEKYRFTYLDATNTIIKVEKVID</sequence>
<dbReference type="RefSeq" id="WP_126047079.1">
    <property type="nucleotide sequence ID" value="NZ_QYTV02000001.1"/>
</dbReference>